<evidence type="ECO:0000256" key="13">
    <source>
        <dbReference type="ARBA" id="ARBA00043086"/>
    </source>
</evidence>
<dbReference type="SUPFAM" id="SSF48439">
    <property type="entry name" value="Protein prenylyltransferase"/>
    <property type="match status" value="1"/>
</dbReference>
<dbReference type="EC" id="2.5.1.58" evidence="4"/>
<dbReference type="Proteomes" id="UP000030746">
    <property type="component" value="Unassembled WGS sequence"/>
</dbReference>
<comment type="catalytic activity">
    <reaction evidence="15">
        <text>L-cysteinyl-[protein] + (2E,6E)-farnesyl diphosphate = S-(2E,6E)-farnesyl-L-cysteinyl-[protein] + diphosphate</text>
        <dbReference type="Rhea" id="RHEA:13345"/>
        <dbReference type="Rhea" id="RHEA-COMP:10131"/>
        <dbReference type="Rhea" id="RHEA-COMP:11535"/>
        <dbReference type="ChEBI" id="CHEBI:29950"/>
        <dbReference type="ChEBI" id="CHEBI:33019"/>
        <dbReference type="ChEBI" id="CHEBI:86019"/>
        <dbReference type="ChEBI" id="CHEBI:175763"/>
        <dbReference type="EC" id="2.5.1.58"/>
    </reaction>
</comment>
<dbReference type="STRING" id="225164.V4CB51"/>
<dbReference type="GO" id="GO:0005965">
    <property type="term" value="C:protein farnesyltransferase complex"/>
    <property type="evidence" value="ECO:0007669"/>
    <property type="project" value="TreeGrafter"/>
</dbReference>
<evidence type="ECO:0000256" key="5">
    <source>
        <dbReference type="ARBA" id="ARBA00022602"/>
    </source>
</evidence>
<comment type="catalytic activity">
    <reaction evidence="16">
        <text>geranylgeranyl diphosphate + L-cysteinyl-[protein] = S-geranylgeranyl-L-cysteinyl-[protein] + diphosphate</text>
        <dbReference type="Rhea" id="RHEA:21240"/>
        <dbReference type="Rhea" id="RHEA-COMP:10131"/>
        <dbReference type="Rhea" id="RHEA-COMP:11537"/>
        <dbReference type="ChEBI" id="CHEBI:29950"/>
        <dbReference type="ChEBI" id="CHEBI:33019"/>
        <dbReference type="ChEBI" id="CHEBI:57533"/>
        <dbReference type="ChEBI" id="CHEBI:86021"/>
        <dbReference type="EC" id="2.5.1.59"/>
    </reaction>
</comment>
<evidence type="ECO:0000256" key="4">
    <source>
        <dbReference type="ARBA" id="ARBA00012702"/>
    </source>
</evidence>
<dbReference type="EMBL" id="KB201180">
    <property type="protein sequence ID" value="ESO99064.1"/>
    <property type="molecule type" value="Genomic_DNA"/>
</dbReference>
<dbReference type="RefSeq" id="XP_009050268.1">
    <property type="nucleotide sequence ID" value="XM_009052020.1"/>
</dbReference>
<evidence type="ECO:0000256" key="17">
    <source>
        <dbReference type="ARBA" id="ARBA00055408"/>
    </source>
</evidence>
<keyword evidence="8" id="KW-0460">Magnesium</keyword>
<keyword evidence="6" id="KW-0808">Transferase</keyword>
<sequence length="329" mass="38966">MSESSSDEIATGEDWVFYRDRPEWKDVTPIPQDDGPHPVVQIAYSDKFRDVYDYFRAVVAADERSERALHLTKDAAELNSANYTVWHYRRVILKDLKTDLKGELKYISEVIEDNPKNYQVWHHRRVLIDWLRDPSTELNFTEKILRQDSKNYHAWQHRQWVIQEFDLWDKELAYIDKLLKEDLRNNSAWNQRYFVIKNTTGFTDEVVDREAKYTQDIIRKAPGNESAWNFLKGVLSDRELSKYPGLLGFCTELYNNRYRSPYLLACMVDIQEELLELGQGKKEEVLNRALELCTSLADEYDTIRREYWRYVSQSLATTYGKEVTNSNAT</sequence>
<dbReference type="PANTHER" id="PTHR11129">
    <property type="entry name" value="PROTEIN FARNESYLTRANSFERASE ALPHA SUBUNIT/RAB GERANYLGERANYL TRANSFERASE ALPHA SUBUNIT"/>
    <property type="match status" value="1"/>
</dbReference>
<comment type="cofactor">
    <cofactor evidence="1">
        <name>Mg(2+)</name>
        <dbReference type="ChEBI" id="CHEBI:18420"/>
    </cofactor>
</comment>
<evidence type="ECO:0000256" key="11">
    <source>
        <dbReference type="ARBA" id="ARBA00041392"/>
    </source>
</evidence>
<comment type="subunit">
    <text evidence="18">Heterodimer of FNTA and FNTB (farnesyltransferase). Heterodimer of FNTA and PGGT1B (geranylgeranyltransferase).</text>
</comment>
<dbReference type="GeneID" id="20245465"/>
<evidence type="ECO:0000256" key="2">
    <source>
        <dbReference type="ARBA" id="ARBA00006734"/>
    </source>
</evidence>
<accession>V4CB51</accession>
<evidence type="ECO:0000313" key="20">
    <source>
        <dbReference type="Proteomes" id="UP000030746"/>
    </source>
</evidence>
<evidence type="ECO:0000256" key="10">
    <source>
        <dbReference type="ARBA" id="ARBA00040965"/>
    </source>
</evidence>
<keyword evidence="5" id="KW-0637">Prenyltransferase</keyword>
<evidence type="ECO:0000313" key="19">
    <source>
        <dbReference type="EMBL" id="ESO99064.1"/>
    </source>
</evidence>
<evidence type="ECO:0000256" key="18">
    <source>
        <dbReference type="ARBA" id="ARBA00063604"/>
    </source>
</evidence>
<dbReference type="PANTHER" id="PTHR11129:SF1">
    <property type="entry name" value="PROTEIN FARNESYLTRANSFERASE_GERANYLGERANYLTRANSFERASE TYPE-1 SUBUNIT ALPHA"/>
    <property type="match status" value="1"/>
</dbReference>
<dbReference type="Pfam" id="PF01239">
    <property type="entry name" value="PPTA"/>
    <property type="match status" value="5"/>
</dbReference>
<keyword evidence="7" id="KW-0677">Repeat</keyword>
<reference evidence="19 20" key="1">
    <citation type="journal article" date="2013" name="Nature">
        <title>Insights into bilaterian evolution from three spiralian genomes.</title>
        <authorList>
            <person name="Simakov O."/>
            <person name="Marletaz F."/>
            <person name="Cho S.J."/>
            <person name="Edsinger-Gonzales E."/>
            <person name="Havlak P."/>
            <person name="Hellsten U."/>
            <person name="Kuo D.H."/>
            <person name="Larsson T."/>
            <person name="Lv J."/>
            <person name="Arendt D."/>
            <person name="Savage R."/>
            <person name="Osoegawa K."/>
            <person name="de Jong P."/>
            <person name="Grimwood J."/>
            <person name="Chapman J.A."/>
            <person name="Shapiro H."/>
            <person name="Aerts A."/>
            <person name="Otillar R.P."/>
            <person name="Terry A.Y."/>
            <person name="Boore J.L."/>
            <person name="Grigoriev I.V."/>
            <person name="Lindberg D.R."/>
            <person name="Seaver E.C."/>
            <person name="Weisblat D.A."/>
            <person name="Putnam N.H."/>
            <person name="Rokhsar D.S."/>
        </authorList>
    </citation>
    <scope>NUCLEOTIDE SEQUENCE [LARGE SCALE GENOMIC DNA]</scope>
</reference>
<evidence type="ECO:0000256" key="15">
    <source>
        <dbReference type="ARBA" id="ARBA00050225"/>
    </source>
</evidence>
<dbReference type="PROSITE" id="PS51147">
    <property type="entry name" value="PFTA"/>
    <property type="match status" value="5"/>
</dbReference>
<keyword evidence="20" id="KW-1185">Reference proteome</keyword>
<evidence type="ECO:0000256" key="8">
    <source>
        <dbReference type="ARBA" id="ARBA00022842"/>
    </source>
</evidence>
<evidence type="ECO:0000256" key="16">
    <source>
        <dbReference type="ARBA" id="ARBA00050428"/>
    </source>
</evidence>
<keyword evidence="9" id="KW-0007">Acetylation</keyword>
<dbReference type="InterPro" id="IPR002088">
    <property type="entry name" value="Prenyl_trans_a"/>
</dbReference>
<dbReference type="KEGG" id="lgi:LOTGIDRAFT_201479"/>
<proteinExistence type="inferred from homology"/>
<evidence type="ECO:0000256" key="1">
    <source>
        <dbReference type="ARBA" id="ARBA00001946"/>
    </source>
</evidence>
<dbReference type="AlphaFoldDB" id="V4CB51"/>
<evidence type="ECO:0000256" key="9">
    <source>
        <dbReference type="ARBA" id="ARBA00022990"/>
    </source>
</evidence>
<comment type="similarity">
    <text evidence="2">Belongs to the protein prenyltransferase subunit alpha family.</text>
</comment>
<gene>
    <name evidence="19" type="ORF">LOTGIDRAFT_201479</name>
</gene>
<evidence type="ECO:0000256" key="3">
    <source>
        <dbReference type="ARBA" id="ARBA00012700"/>
    </source>
</evidence>
<dbReference type="GO" id="GO:0004660">
    <property type="term" value="F:protein farnesyltransferase activity"/>
    <property type="evidence" value="ECO:0007669"/>
    <property type="project" value="UniProtKB-EC"/>
</dbReference>
<dbReference type="CTD" id="20245465"/>
<dbReference type="Gene3D" id="1.25.40.120">
    <property type="entry name" value="Protein prenylyltransferase"/>
    <property type="match status" value="1"/>
</dbReference>
<dbReference type="HOGENOM" id="CLU_026582_1_1_1"/>
<name>V4CB51_LOTGI</name>
<evidence type="ECO:0000256" key="6">
    <source>
        <dbReference type="ARBA" id="ARBA00022679"/>
    </source>
</evidence>
<evidence type="ECO:0000256" key="12">
    <source>
        <dbReference type="ARBA" id="ARBA00042436"/>
    </source>
</evidence>
<evidence type="ECO:0000256" key="14">
    <source>
        <dbReference type="ARBA" id="ARBA00043219"/>
    </source>
</evidence>
<dbReference type="OrthoDB" id="272289at2759"/>
<protein>
    <recommendedName>
        <fullName evidence="10">Protein farnesyltransferase/geranylgeranyltransferase type-1 subunit alpha</fullName>
        <ecNumber evidence="4">2.5.1.58</ecNumber>
        <ecNumber evidence="3">2.5.1.59</ecNumber>
    </recommendedName>
    <alternativeName>
        <fullName evidence="13">CAAX farnesyltransferase subunit alpha</fullName>
    </alternativeName>
    <alternativeName>
        <fullName evidence="12">FTase-alpha</fullName>
    </alternativeName>
    <alternativeName>
        <fullName evidence="11">Ras proteins prenyltransferase subunit alpha</fullName>
    </alternativeName>
    <alternativeName>
        <fullName evidence="14">Type I protein geranyl-geranyltransferase subunit alpha</fullName>
    </alternativeName>
</protein>
<dbReference type="FunFam" id="1.25.40.120:FF:000002">
    <property type="entry name" value="Protein farnesyltransferase/geranylgeranyltransferase type-1 subunit alpha"/>
    <property type="match status" value="1"/>
</dbReference>
<dbReference type="EC" id="2.5.1.59" evidence="3"/>
<dbReference type="OMA" id="WAIRTFN"/>
<comment type="function">
    <text evidence="17">Essential subunit of both the farnesyltransferase and the geranylgeranyltransferase complex. Contributes to the transfer of a farnesyl or geranylgeranyl moiety from farnesyl or geranylgeranyl diphosphate to a cysteine at the fourth position from the C-terminus of several proteins having the C-terminal sequence Cys-aliphatic-aliphatic-X. May positively regulate neuromuscular junction development downstream of MUSK via its function in RAC1 prenylation and activation.</text>
</comment>
<evidence type="ECO:0000256" key="7">
    <source>
        <dbReference type="ARBA" id="ARBA00022737"/>
    </source>
</evidence>
<organism evidence="19 20">
    <name type="scientific">Lottia gigantea</name>
    <name type="common">Giant owl limpet</name>
    <dbReference type="NCBI Taxonomy" id="225164"/>
    <lineage>
        <taxon>Eukaryota</taxon>
        <taxon>Metazoa</taxon>
        <taxon>Spiralia</taxon>
        <taxon>Lophotrochozoa</taxon>
        <taxon>Mollusca</taxon>
        <taxon>Gastropoda</taxon>
        <taxon>Patellogastropoda</taxon>
        <taxon>Lottioidea</taxon>
        <taxon>Lottiidae</taxon>
        <taxon>Lottia</taxon>
    </lineage>
</organism>
<dbReference type="GO" id="GO:0005953">
    <property type="term" value="C:CAAX-protein geranylgeranyltransferase complex"/>
    <property type="evidence" value="ECO:0007669"/>
    <property type="project" value="TreeGrafter"/>
</dbReference>
<dbReference type="GO" id="GO:0004662">
    <property type="term" value="F:CAAX-protein geranylgeranyltransferase activity"/>
    <property type="evidence" value="ECO:0007669"/>
    <property type="project" value="UniProtKB-EC"/>
</dbReference>